<dbReference type="AlphaFoldDB" id="A0A367WU96"/>
<protein>
    <recommendedName>
        <fullName evidence="3">Toxin RelE</fullName>
    </recommendedName>
</protein>
<evidence type="ECO:0000313" key="2">
    <source>
        <dbReference type="Proteomes" id="UP000252517"/>
    </source>
</evidence>
<organism evidence="1 2">
    <name type="scientific">Thalassospira profundimaris</name>
    <dbReference type="NCBI Taxonomy" id="502049"/>
    <lineage>
        <taxon>Bacteria</taxon>
        <taxon>Pseudomonadati</taxon>
        <taxon>Pseudomonadota</taxon>
        <taxon>Alphaproteobacteria</taxon>
        <taxon>Rhodospirillales</taxon>
        <taxon>Thalassospiraceae</taxon>
        <taxon>Thalassospira</taxon>
    </lineage>
</organism>
<reference evidence="1 2" key="1">
    <citation type="submission" date="2014-07" db="EMBL/GenBank/DDBJ databases">
        <title>Draft genome sequence of Thalassospira profundimaris S25-3-2.</title>
        <authorList>
            <person name="Lai Q."/>
            <person name="Shao Z."/>
        </authorList>
    </citation>
    <scope>NUCLEOTIDE SEQUENCE [LARGE SCALE GENOMIC DNA]</scope>
    <source>
        <strain evidence="1 2">S25-3-2</strain>
    </source>
</reference>
<comment type="caution">
    <text evidence="1">The sequence shown here is derived from an EMBL/GenBank/DDBJ whole genome shotgun (WGS) entry which is preliminary data.</text>
</comment>
<dbReference type="RefSeq" id="WP_114089930.1">
    <property type="nucleotide sequence ID" value="NZ_JPWH01000021.1"/>
</dbReference>
<gene>
    <name evidence="1" type="ORF">TH25_20055</name>
</gene>
<sequence length="100" mass="11919">MRIIKRSSLIAFWEKHPETEQPLRAWFDRARKADWKITQDVLKEFSTAKVINGERVRFKIHGNDYRLIVSFRFSTSIAWIKFIGTHAEYDKIDATTVDQF</sequence>
<dbReference type="Proteomes" id="UP000252517">
    <property type="component" value="Unassembled WGS sequence"/>
</dbReference>
<dbReference type="GO" id="GO:0004519">
    <property type="term" value="F:endonuclease activity"/>
    <property type="evidence" value="ECO:0007669"/>
    <property type="project" value="InterPro"/>
</dbReference>
<name>A0A367WU96_9PROT</name>
<dbReference type="STRING" id="502049.TH15_21895"/>
<dbReference type="GO" id="GO:0003723">
    <property type="term" value="F:RNA binding"/>
    <property type="evidence" value="ECO:0007669"/>
    <property type="project" value="InterPro"/>
</dbReference>
<evidence type="ECO:0008006" key="3">
    <source>
        <dbReference type="Google" id="ProtNLM"/>
    </source>
</evidence>
<proteinExistence type="predicted"/>
<dbReference type="Pfam" id="PF09907">
    <property type="entry name" value="HigB_toxin"/>
    <property type="match status" value="1"/>
</dbReference>
<dbReference type="OrthoDB" id="9799912at2"/>
<accession>A0A367WU96</accession>
<dbReference type="EMBL" id="JPWH01000021">
    <property type="protein sequence ID" value="RCK44200.1"/>
    <property type="molecule type" value="Genomic_DNA"/>
</dbReference>
<dbReference type="GO" id="GO:0110001">
    <property type="term" value="C:toxin-antitoxin complex"/>
    <property type="evidence" value="ECO:0007669"/>
    <property type="project" value="InterPro"/>
</dbReference>
<dbReference type="InterPro" id="IPR018669">
    <property type="entry name" value="Toxin_HigB"/>
</dbReference>
<evidence type="ECO:0000313" key="1">
    <source>
        <dbReference type="EMBL" id="RCK44200.1"/>
    </source>
</evidence>